<dbReference type="InterPro" id="IPR002347">
    <property type="entry name" value="SDR_fam"/>
</dbReference>
<sequence>MNYVVITGASSGIGLEAAKAFASLGKNLILVARRKARLDQLKADILAEHPELDIDLKVVDLSQRKAVFNLYDQLKKYEIDTWINNAGFGYYHSVSNQDLEKVDQMLAVNIEALTILSTLFVTDHENKEYAQLINISSAGGYKNVPNAATYCASKFYVSAFTEGIALELERKGAPLQAKVLAPATTETEFAQIANDSKTYDYSKAFSMYHTPKEMAQFLLTLYHSQEVVGAVDRDTFQFQLSGPLFAHYQSGMKICKQKTV</sequence>
<accession>A0ABQ1NU31</accession>
<dbReference type="PANTHER" id="PTHR42901:SF1">
    <property type="entry name" value="ALCOHOL DEHYDROGENASE"/>
    <property type="match status" value="1"/>
</dbReference>
<evidence type="ECO:0000256" key="1">
    <source>
        <dbReference type="ARBA" id="ARBA00006484"/>
    </source>
</evidence>
<name>A0ABQ1NU31_9ENTE</name>
<gene>
    <name evidence="4" type="ORF">GCM10011573_13580</name>
</gene>
<organism evidence="4 5">
    <name type="scientific">Enterococcus wangshanyuanii</name>
    <dbReference type="NCBI Taxonomy" id="2005703"/>
    <lineage>
        <taxon>Bacteria</taxon>
        <taxon>Bacillati</taxon>
        <taxon>Bacillota</taxon>
        <taxon>Bacilli</taxon>
        <taxon>Lactobacillales</taxon>
        <taxon>Enterococcaceae</taxon>
        <taxon>Enterococcus</taxon>
    </lineage>
</organism>
<keyword evidence="2" id="KW-0560">Oxidoreductase</keyword>
<comment type="similarity">
    <text evidence="1 3">Belongs to the short-chain dehydrogenases/reductases (SDR) family.</text>
</comment>
<dbReference type="PRINTS" id="PR00080">
    <property type="entry name" value="SDRFAMILY"/>
</dbReference>
<dbReference type="SUPFAM" id="SSF51735">
    <property type="entry name" value="NAD(P)-binding Rossmann-fold domains"/>
    <property type="match status" value="1"/>
</dbReference>
<dbReference type="PROSITE" id="PS00061">
    <property type="entry name" value="ADH_SHORT"/>
    <property type="match status" value="1"/>
</dbReference>
<keyword evidence="5" id="KW-1185">Reference proteome</keyword>
<dbReference type="CDD" id="cd05233">
    <property type="entry name" value="SDR_c"/>
    <property type="match status" value="1"/>
</dbReference>
<dbReference type="PANTHER" id="PTHR42901">
    <property type="entry name" value="ALCOHOL DEHYDROGENASE"/>
    <property type="match status" value="1"/>
</dbReference>
<dbReference type="Proteomes" id="UP000630615">
    <property type="component" value="Unassembled WGS sequence"/>
</dbReference>
<dbReference type="EMBL" id="BMKI01000002">
    <property type="protein sequence ID" value="GGC85209.1"/>
    <property type="molecule type" value="Genomic_DNA"/>
</dbReference>
<dbReference type="InterPro" id="IPR020904">
    <property type="entry name" value="Sc_DH/Rdtase_CS"/>
</dbReference>
<dbReference type="RefSeq" id="WP_088269175.1">
    <property type="nucleotide sequence ID" value="NZ_BMKI01000002.1"/>
</dbReference>
<dbReference type="Pfam" id="PF00106">
    <property type="entry name" value="adh_short"/>
    <property type="match status" value="1"/>
</dbReference>
<evidence type="ECO:0000256" key="2">
    <source>
        <dbReference type="ARBA" id="ARBA00023002"/>
    </source>
</evidence>
<dbReference type="Gene3D" id="3.40.50.720">
    <property type="entry name" value="NAD(P)-binding Rossmann-like Domain"/>
    <property type="match status" value="1"/>
</dbReference>
<evidence type="ECO:0000313" key="5">
    <source>
        <dbReference type="Proteomes" id="UP000630615"/>
    </source>
</evidence>
<protein>
    <submittedName>
        <fullName evidence="4">Oxidoreductase</fullName>
    </submittedName>
</protein>
<evidence type="ECO:0000313" key="4">
    <source>
        <dbReference type="EMBL" id="GGC85209.1"/>
    </source>
</evidence>
<reference evidence="5" key="1">
    <citation type="journal article" date="2019" name="Int. J. Syst. Evol. Microbiol.">
        <title>The Global Catalogue of Microorganisms (GCM) 10K type strain sequencing project: providing services to taxonomists for standard genome sequencing and annotation.</title>
        <authorList>
            <consortium name="The Broad Institute Genomics Platform"/>
            <consortium name="The Broad Institute Genome Sequencing Center for Infectious Disease"/>
            <person name="Wu L."/>
            <person name="Ma J."/>
        </authorList>
    </citation>
    <scope>NUCLEOTIDE SEQUENCE [LARGE SCALE GENOMIC DNA]</scope>
    <source>
        <strain evidence="5">CGMCC 1.15942</strain>
    </source>
</reference>
<proteinExistence type="inferred from homology"/>
<dbReference type="PRINTS" id="PR00081">
    <property type="entry name" value="GDHRDH"/>
</dbReference>
<evidence type="ECO:0000256" key="3">
    <source>
        <dbReference type="RuleBase" id="RU000363"/>
    </source>
</evidence>
<comment type="caution">
    <text evidence="4">The sequence shown here is derived from an EMBL/GenBank/DDBJ whole genome shotgun (WGS) entry which is preliminary data.</text>
</comment>
<dbReference type="InterPro" id="IPR036291">
    <property type="entry name" value="NAD(P)-bd_dom_sf"/>
</dbReference>